<dbReference type="GO" id="GO:0009307">
    <property type="term" value="P:DNA restriction-modification system"/>
    <property type="evidence" value="ECO:0007669"/>
    <property type="project" value="InterPro"/>
</dbReference>
<accession>A0A0N7MWQ8</accession>
<dbReference type="GO" id="GO:0003677">
    <property type="term" value="F:DNA binding"/>
    <property type="evidence" value="ECO:0007669"/>
    <property type="project" value="InterPro"/>
</dbReference>
<keyword evidence="1" id="KW-0255">Endonuclease</keyword>
<dbReference type="GO" id="GO:0009036">
    <property type="term" value="F:type II site-specific deoxyribonuclease activity"/>
    <property type="evidence" value="ECO:0007669"/>
    <property type="project" value="InterPro"/>
</dbReference>
<reference evidence="2" key="1">
    <citation type="submission" date="2015-11" db="EMBL/GenBank/DDBJ databases">
        <authorList>
            <person name="Varghese N."/>
        </authorList>
    </citation>
    <scope>NUCLEOTIDE SEQUENCE [LARGE SCALE GENOMIC DNA]</scope>
    <source>
        <strain evidence="2">JGI-23</strain>
    </source>
</reference>
<sequence length="260" mass="31545">MTRNWKEDLNKFENFLGSIDMQKYAYLREIKTVEQDLPKDLLPLEIYYRYYWDTTDFKDYDEIFEIYWSEKLNPCIYNFIKKYFYGCSLQFVEEGFKARLYRIWMSILTQFHFQYLWNALFDDKLVSTPELDMMGMDAILDLNEMKIAIQVKKVSYRREASQRGFTKKQRTYADIIVEAPYLVIDIDEIENKIANSKVGESKKNEYINLLRIFEENFSKLENGFIIFNEKYLNHVREVILDKLKVTEKGEKITYDEILKW</sequence>
<dbReference type="EMBL" id="CZVW01000005">
    <property type="protein sequence ID" value="CUS99323.1"/>
    <property type="molecule type" value="Genomic_DNA"/>
</dbReference>
<keyword evidence="1" id="KW-0378">Hydrolase</keyword>
<protein>
    <submittedName>
        <fullName evidence="1">TaqI restriction endonuclease</fullName>
    </submittedName>
</protein>
<dbReference type="RefSeq" id="WP_092348440.1">
    <property type="nucleotide sequence ID" value="NZ_CZVW01000005.1"/>
</dbReference>
<keyword evidence="1" id="KW-0540">Nuclease</keyword>
<dbReference type="InterPro" id="IPR019073">
    <property type="entry name" value="Restrct_endonuc_II_TaqI"/>
</dbReference>
<evidence type="ECO:0000313" key="2">
    <source>
        <dbReference type="Proteomes" id="UP000199197"/>
    </source>
</evidence>
<organism evidence="1 2">
    <name type="scientific">Candidatus Chryseopegocella kryptomonas</name>
    <dbReference type="NCBI Taxonomy" id="1633643"/>
    <lineage>
        <taxon>Bacteria</taxon>
        <taxon>Pseudomonadati</taxon>
        <taxon>Candidatus Kryptoniota</taxon>
        <taxon>Candidatus Chryseopegocella</taxon>
    </lineage>
</organism>
<dbReference type="Proteomes" id="UP000199197">
    <property type="component" value="Unassembled WGS sequence"/>
</dbReference>
<dbReference type="OrthoDB" id="31734at2"/>
<dbReference type="AlphaFoldDB" id="A0A0N7MWQ8"/>
<dbReference type="Pfam" id="PF09573">
    <property type="entry name" value="RE_TaqI"/>
    <property type="match status" value="1"/>
</dbReference>
<proteinExistence type="predicted"/>
<evidence type="ECO:0000313" key="1">
    <source>
        <dbReference type="EMBL" id="CUS99323.1"/>
    </source>
</evidence>
<gene>
    <name evidence="1" type="ORF">JGI23_00649</name>
</gene>
<name>A0A0N7MWQ8_9BACT</name>
<keyword evidence="2" id="KW-1185">Reference proteome</keyword>